<name>A0A1M5N507_9GAMM</name>
<evidence type="ECO:0000256" key="5">
    <source>
        <dbReference type="ARBA" id="ARBA00048200"/>
    </source>
</evidence>
<dbReference type="GO" id="GO:0009243">
    <property type="term" value="P:O antigen biosynthetic process"/>
    <property type="evidence" value="ECO:0007669"/>
    <property type="project" value="UniProtKB-UniPathway"/>
</dbReference>
<keyword evidence="6" id="KW-0521">NADP</keyword>
<dbReference type="UniPathway" id="UPA00124"/>
<dbReference type="InterPro" id="IPR029903">
    <property type="entry name" value="RmlD-like-bd"/>
</dbReference>
<evidence type="ECO:0000313" key="8">
    <source>
        <dbReference type="EMBL" id="SHG84650.1"/>
    </source>
</evidence>
<accession>A0A1M5N507</accession>
<dbReference type="STRING" id="490188.SAMN04488068_1633"/>
<dbReference type="InterPro" id="IPR005913">
    <property type="entry name" value="dTDP_dehydrorham_reduct"/>
</dbReference>
<dbReference type="GO" id="GO:0019305">
    <property type="term" value="P:dTDP-rhamnose biosynthetic process"/>
    <property type="evidence" value="ECO:0007669"/>
    <property type="project" value="UniProtKB-UniPathway"/>
</dbReference>
<feature type="domain" description="RmlD-like substrate binding" evidence="7">
    <location>
        <begin position="7"/>
        <end position="292"/>
    </location>
</feature>
<dbReference type="PANTHER" id="PTHR10491">
    <property type="entry name" value="DTDP-4-DEHYDRORHAMNOSE REDUCTASE"/>
    <property type="match status" value="1"/>
</dbReference>
<dbReference type="GO" id="GO:0008831">
    <property type="term" value="F:dTDP-4-dehydrorhamnose reductase activity"/>
    <property type="evidence" value="ECO:0007669"/>
    <property type="project" value="UniProtKB-EC"/>
</dbReference>
<dbReference type="Proteomes" id="UP000199758">
    <property type="component" value="Unassembled WGS sequence"/>
</dbReference>
<dbReference type="CDD" id="cd05254">
    <property type="entry name" value="dTDP_HR_like_SDR_e"/>
    <property type="match status" value="1"/>
</dbReference>
<comment type="cofactor">
    <cofactor evidence="6">
        <name>Mg(2+)</name>
        <dbReference type="ChEBI" id="CHEBI:18420"/>
    </cofactor>
    <text evidence="6">Binds 1 Mg(2+) ion per monomer.</text>
</comment>
<dbReference type="RefSeq" id="WP_072896350.1">
    <property type="nucleotide sequence ID" value="NZ_FQWZ01000003.1"/>
</dbReference>
<keyword evidence="9" id="KW-1185">Reference proteome</keyword>
<evidence type="ECO:0000313" key="9">
    <source>
        <dbReference type="Proteomes" id="UP000199758"/>
    </source>
</evidence>
<comment type="similarity">
    <text evidence="2 6">Belongs to the dTDP-4-dehydrorhamnose reductase family.</text>
</comment>
<dbReference type="NCBIfam" id="TIGR01214">
    <property type="entry name" value="rmlD"/>
    <property type="match status" value="1"/>
</dbReference>
<dbReference type="OrthoDB" id="9803892at2"/>
<comment type="catalytic activity">
    <reaction evidence="5 6">
        <text>dTDP-beta-L-rhamnose + NADP(+) = dTDP-4-dehydro-beta-L-rhamnose + NADPH + H(+)</text>
        <dbReference type="Rhea" id="RHEA:21796"/>
        <dbReference type="ChEBI" id="CHEBI:15378"/>
        <dbReference type="ChEBI" id="CHEBI:57510"/>
        <dbReference type="ChEBI" id="CHEBI:57783"/>
        <dbReference type="ChEBI" id="CHEBI:58349"/>
        <dbReference type="ChEBI" id="CHEBI:62830"/>
        <dbReference type="EC" id="1.1.1.133"/>
    </reaction>
</comment>
<dbReference type="InterPro" id="IPR036291">
    <property type="entry name" value="NAD(P)-bd_dom_sf"/>
</dbReference>
<dbReference type="GO" id="GO:0005829">
    <property type="term" value="C:cytosol"/>
    <property type="evidence" value="ECO:0007669"/>
    <property type="project" value="TreeGrafter"/>
</dbReference>
<evidence type="ECO:0000259" key="7">
    <source>
        <dbReference type="Pfam" id="PF04321"/>
    </source>
</evidence>
<dbReference type="FunFam" id="3.40.50.720:FF:000159">
    <property type="entry name" value="dTDP-4-dehydrorhamnose reductase"/>
    <property type="match status" value="1"/>
</dbReference>
<proteinExistence type="inferred from homology"/>
<evidence type="ECO:0000256" key="4">
    <source>
        <dbReference type="ARBA" id="ARBA00017099"/>
    </source>
</evidence>
<dbReference type="EMBL" id="FQWZ01000003">
    <property type="protein sequence ID" value="SHG84650.1"/>
    <property type="molecule type" value="Genomic_DNA"/>
</dbReference>
<evidence type="ECO:0000256" key="1">
    <source>
        <dbReference type="ARBA" id="ARBA00004781"/>
    </source>
</evidence>
<dbReference type="UniPathway" id="UPA00281"/>
<dbReference type="PANTHER" id="PTHR10491:SF4">
    <property type="entry name" value="METHIONINE ADENOSYLTRANSFERASE 2 SUBUNIT BETA"/>
    <property type="match status" value="1"/>
</dbReference>
<evidence type="ECO:0000256" key="3">
    <source>
        <dbReference type="ARBA" id="ARBA00012929"/>
    </source>
</evidence>
<dbReference type="Gene3D" id="3.40.50.720">
    <property type="entry name" value="NAD(P)-binding Rossmann-like Domain"/>
    <property type="match status" value="1"/>
</dbReference>
<gene>
    <name evidence="8" type="ORF">SAMN04488068_1633</name>
</gene>
<comment type="function">
    <text evidence="6">Catalyzes the reduction of dTDP-6-deoxy-L-lyxo-4-hexulose to yield dTDP-L-rhamnose.</text>
</comment>
<sequence length="295" mass="32197">MRHNKPTILITGKDGQVGWELRRTVAALGNVVALDRHQIDLSRPEMAADVVRRLKPSVIINAAAHTAVDKAESEEALAYQINAASPAAMAEEARKLGALFVHYSTDYVFNGRASEPYTEGAAVAPVSAYGRSKEAGEALVRQTGARHLILRTAWVYGTRGKNFMLTMLRLAKERDRLRVVGDQVGSPTWSRLIAETTAALVVKTLDEPVADTLNLTSGGQTSWHGFASAIIESGARHGLCPLIPVDPIASSEYPTPAHRPAYSVLCPDKLRNQYRLEMPHWTDTLELALADLAQR</sequence>
<dbReference type="EC" id="1.1.1.133" evidence="3 6"/>
<dbReference type="SUPFAM" id="SSF51735">
    <property type="entry name" value="NAD(P)-binding Rossmann-fold domains"/>
    <property type="match status" value="1"/>
</dbReference>
<reference evidence="8 9" key="1">
    <citation type="submission" date="2016-11" db="EMBL/GenBank/DDBJ databases">
        <authorList>
            <person name="Jaros S."/>
            <person name="Januszkiewicz K."/>
            <person name="Wedrychowicz H."/>
        </authorList>
    </citation>
    <scope>NUCLEOTIDE SEQUENCE [LARGE SCALE GENOMIC DNA]</scope>
    <source>
        <strain evidence="8 9">CGMCC 1.7049</strain>
    </source>
</reference>
<dbReference type="Pfam" id="PF04321">
    <property type="entry name" value="RmlD_sub_bind"/>
    <property type="match status" value="1"/>
</dbReference>
<evidence type="ECO:0000256" key="6">
    <source>
        <dbReference type="RuleBase" id="RU364082"/>
    </source>
</evidence>
<evidence type="ECO:0000256" key="2">
    <source>
        <dbReference type="ARBA" id="ARBA00010944"/>
    </source>
</evidence>
<comment type="pathway">
    <text evidence="1 6">Carbohydrate biosynthesis; dTDP-L-rhamnose biosynthesis.</text>
</comment>
<dbReference type="AlphaFoldDB" id="A0A1M5N507"/>
<keyword evidence="6" id="KW-0560">Oxidoreductase</keyword>
<organism evidence="8 9">
    <name type="scientific">Hydrocarboniphaga daqingensis</name>
    <dbReference type="NCBI Taxonomy" id="490188"/>
    <lineage>
        <taxon>Bacteria</taxon>
        <taxon>Pseudomonadati</taxon>
        <taxon>Pseudomonadota</taxon>
        <taxon>Gammaproteobacteria</taxon>
        <taxon>Nevskiales</taxon>
        <taxon>Nevskiaceae</taxon>
        <taxon>Hydrocarboniphaga</taxon>
    </lineage>
</organism>
<protein>
    <recommendedName>
        <fullName evidence="4 6">dTDP-4-dehydrorhamnose reductase</fullName>
        <ecNumber evidence="3 6">1.1.1.133</ecNumber>
    </recommendedName>
</protein>
<dbReference type="Gene3D" id="3.90.25.10">
    <property type="entry name" value="UDP-galactose 4-epimerase, domain 1"/>
    <property type="match status" value="1"/>
</dbReference>